<keyword evidence="2" id="KW-1185">Reference proteome</keyword>
<accession>A0A4R0NB86</accession>
<name>A0A4R0NB86_9SPHI</name>
<dbReference type="EMBL" id="SJSM01000003">
    <property type="protein sequence ID" value="TCC97559.1"/>
    <property type="molecule type" value="Genomic_DNA"/>
</dbReference>
<gene>
    <name evidence="1" type="ORF">EZ444_06475</name>
</gene>
<reference evidence="1 2" key="1">
    <citation type="submission" date="2019-02" db="EMBL/GenBank/DDBJ databases">
        <title>Pedobacter sp. RP-3-8 sp. nov., isolated from Arctic soil.</title>
        <authorList>
            <person name="Dahal R.H."/>
        </authorList>
    </citation>
    <scope>NUCLEOTIDE SEQUENCE [LARGE SCALE GENOMIC DNA]</scope>
    <source>
        <strain evidence="1 2">RP-3-8</strain>
    </source>
</reference>
<sequence>MPRTLFLQTDGNLVLLAMLKIKNILKKKLKTSIHMVGLDTSIVGMKQKGVLRDMKLATSLGKQSIIIRSQE</sequence>
<protein>
    <submittedName>
        <fullName evidence="1">Uncharacterized protein</fullName>
    </submittedName>
</protein>
<dbReference type="RefSeq" id="WP_131607919.1">
    <property type="nucleotide sequence ID" value="NZ_SJSM01000003.1"/>
</dbReference>
<dbReference type="Proteomes" id="UP000291117">
    <property type="component" value="Unassembled WGS sequence"/>
</dbReference>
<proteinExistence type="predicted"/>
<comment type="caution">
    <text evidence="1">The sequence shown here is derived from an EMBL/GenBank/DDBJ whole genome shotgun (WGS) entry which is preliminary data.</text>
</comment>
<evidence type="ECO:0000313" key="2">
    <source>
        <dbReference type="Proteomes" id="UP000291117"/>
    </source>
</evidence>
<dbReference type="AlphaFoldDB" id="A0A4R0NB86"/>
<organism evidence="1 2">
    <name type="scientific">Pedobacter hiemivivus</name>
    <dbReference type="NCBI Taxonomy" id="2530454"/>
    <lineage>
        <taxon>Bacteria</taxon>
        <taxon>Pseudomonadati</taxon>
        <taxon>Bacteroidota</taxon>
        <taxon>Sphingobacteriia</taxon>
        <taxon>Sphingobacteriales</taxon>
        <taxon>Sphingobacteriaceae</taxon>
        <taxon>Pedobacter</taxon>
    </lineage>
</organism>
<evidence type="ECO:0000313" key="1">
    <source>
        <dbReference type="EMBL" id="TCC97559.1"/>
    </source>
</evidence>